<evidence type="ECO:0000256" key="2">
    <source>
        <dbReference type="ARBA" id="ARBA00022481"/>
    </source>
</evidence>
<reference evidence="5" key="1">
    <citation type="submission" date="2024-06" db="EMBL/GenBank/DDBJ databases">
        <authorList>
            <person name="Liu X."/>
            <person name="Lenzi L."/>
            <person name="Haldenby T S."/>
            <person name="Uol C."/>
        </authorList>
    </citation>
    <scope>NUCLEOTIDE SEQUENCE</scope>
</reference>
<dbReference type="Gene3D" id="3.30.160.20">
    <property type="match status" value="1"/>
</dbReference>
<keyword evidence="2" id="KW-0488">Methylation</keyword>
<dbReference type="GO" id="GO:0005737">
    <property type="term" value="C:cytoplasm"/>
    <property type="evidence" value="ECO:0007669"/>
    <property type="project" value="UniProtKB-ARBA"/>
</dbReference>
<feature type="domain" description="Prokaryotic-type class I peptide chain release factors" evidence="4">
    <location>
        <begin position="195"/>
        <end position="211"/>
    </location>
</feature>
<comment type="caution">
    <text evidence="5">The sequence shown here is derived from an EMBL/GenBank/DDBJ whole genome shotgun (WGS) entry which is preliminary data.</text>
</comment>
<dbReference type="Pfam" id="PF00472">
    <property type="entry name" value="RF-1"/>
    <property type="match status" value="1"/>
</dbReference>
<dbReference type="Proteomes" id="UP001497525">
    <property type="component" value="Unassembled WGS sequence"/>
</dbReference>
<dbReference type="InterPro" id="IPR045853">
    <property type="entry name" value="Pep_chain_release_fac_I_sf"/>
</dbReference>
<accession>A0AAV2TPG0</accession>
<evidence type="ECO:0000259" key="4">
    <source>
        <dbReference type="PROSITE" id="PS00745"/>
    </source>
</evidence>
<dbReference type="Gene3D" id="3.30.70.1660">
    <property type="match status" value="1"/>
</dbReference>
<dbReference type="EMBL" id="CAXLJL010000600">
    <property type="protein sequence ID" value="CAL5139235.1"/>
    <property type="molecule type" value="Genomic_DNA"/>
</dbReference>
<dbReference type="AlphaFoldDB" id="A0AAV2TPG0"/>
<evidence type="ECO:0000313" key="5">
    <source>
        <dbReference type="EMBL" id="CAL5139235.1"/>
    </source>
</evidence>
<sequence>MITDIIKKEDDDDDELIEIARLEKEQREKQRQALEQKLLWLISPPTPFALVPGAQLELIAGAGGREAGLFARDLLDMYRSFAAYRGWSFTVTQEATMSGSEATGGASETPLSKACVEIVGRPEEECPGTSMDSSKVLGAFGQLCWEAGVHRVQRIPVTSGQHKIHTSTVAVSVLPITEETDIEIPEGELKWEYYRSSGAGGQHVNKTDSAVRLTHLPTGTVVTCQQERSQLANKQLAFEKLLHKLRTERWRAQWEAMDTMRRSHVGNLDRSEKIRTYNFPQDRVTDHRLGRTWNGLSRFMRQSLGLSEMIQALVERDQFARLEEVLTGQKEKE</sequence>
<gene>
    <name evidence="5" type="ORF">CDAUBV1_LOCUS14269</name>
</gene>
<dbReference type="Pfam" id="PF03462">
    <property type="entry name" value="PCRF"/>
    <property type="match status" value="1"/>
</dbReference>
<organism evidence="5 6">
    <name type="scientific">Calicophoron daubneyi</name>
    <name type="common">Rumen fluke</name>
    <name type="synonym">Paramphistomum daubneyi</name>
    <dbReference type="NCBI Taxonomy" id="300641"/>
    <lineage>
        <taxon>Eukaryota</taxon>
        <taxon>Metazoa</taxon>
        <taxon>Spiralia</taxon>
        <taxon>Lophotrochozoa</taxon>
        <taxon>Platyhelminthes</taxon>
        <taxon>Trematoda</taxon>
        <taxon>Digenea</taxon>
        <taxon>Plagiorchiida</taxon>
        <taxon>Pronocephalata</taxon>
        <taxon>Paramphistomoidea</taxon>
        <taxon>Paramphistomidae</taxon>
        <taxon>Calicophoron</taxon>
    </lineage>
</organism>
<evidence type="ECO:0000256" key="3">
    <source>
        <dbReference type="ARBA" id="ARBA00022917"/>
    </source>
</evidence>
<evidence type="ECO:0000256" key="1">
    <source>
        <dbReference type="ARBA" id="ARBA00010835"/>
    </source>
</evidence>
<evidence type="ECO:0000313" key="6">
    <source>
        <dbReference type="Proteomes" id="UP001497525"/>
    </source>
</evidence>
<dbReference type="SUPFAM" id="SSF75620">
    <property type="entry name" value="Release factor"/>
    <property type="match status" value="1"/>
</dbReference>
<protein>
    <recommendedName>
        <fullName evidence="4">Prokaryotic-type class I peptide chain release factors domain-containing protein</fullName>
    </recommendedName>
</protein>
<dbReference type="PANTHER" id="PTHR43804:SF7">
    <property type="entry name" value="LD18447P"/>
    <property type="match status" value="1"/>
</dbReference>
<dbReference type="InterPro" id="IPR000352">
    <property type="entry name" value="Pep_chain_release_fac_I"/>
</dbReference>
<comment type="similarity">
    <text evidence="1">Belongs to the prokaryotic/mitochondrial release factor family.</text>
</comment>
<name>A0AAV2TPG0_CALDB</name>
<proteinExistence type="inferred from homology"/>
<dbReference type="PANTHER" id="PTHR43804">
    <property type="entry name" value="LD18447P"/>
    <property type="match status" value="1"/>
</dbReference>
<dbReference type="PROSITE" id="PS00745">
    <property type="entry name" value="RF_PROK_I"/>
    <property type="match status" value="1"/>
</dbReference>
<dbReference type="InterPro" id="IPR050057">
    <property type="entry name" value="Prokaryotic/Mito_RF"/>
</dbReference>
<keyword evidence="3" id="KW-0648">Protein biosynthesis</keyword>
<dbReference type="SMART" id="SM00937">
    <property type="entry name" value="PCRF"/>
    <property type="match status" value="1"/>
</dbReference>
<dbReference type="GO" id="GO:0003747">
    <property type="term" value="F:translation release factor activity"/>
    <property type="evidence" value="ECO:0007669"/>
    <property type="project" value="InterPro"/>
</dbReference>
<dbReference type="InterPro" id="IPR005139">
    <property type="entry name" value="PCRF"/>
</dbReference>
<dbReference type="FunFam" id="3.30.160.20:FF:000004">
    <property type="entry name" value="Peptide chain release factor 1"/>
    <property type="match status" value="1"/>
</dbReference>